<proteinExistence type="predicted"/>
<evidence type="ECO:0000256" key="1">
    <source>
        <dbReference type="SAM" id="MobiDB-lite"/>
    </source>
</evidence>
<accession>A0A6A6AL91</accession>
<feature type="region of interest" description="Disordered" evidence="1">
    <location>
        <begin position="1"/>
        <end position="49"/>
    </location>
</feature>
<name>A0A6A6AL91_9PLEO</name>
<evidence type="ECO:0000313" key="2">
    <source>
        <dbReference type="EMBL" id="KAF2131647.1"/>
    </source>
</evidence>
<dbReference type="Proteomes" id="UP000799771">
    <property type="component" value="Unassembled WGS sequence"/>
</dbReference>
<dbReference type="EMBL" id="ML977502">
    <property type="protein sequence ID" value="KAF2131647.1"/>
    <property type="molecule type" value="Genomic_DNA"/>
</dbReference>
<dbReference type="RefSeq" id="XP_033526034.1">
    <property type="nucleotide sequence ID" value="XM_033671355.1"/>
</dbReference>
<reference evidence="2" key="1">
    <citation type="journal article" date="2020" name="Stud. Mycol.">
        <title>101 Dothideomycetes genomes: a test case for predicting lifestyles and emergence of pathogens.</title>
        <authorList>
            <person name="Haridas S."/>
            <person name="Albert R."/>
            <person name="Binder M."/>
            <person name="Bloem J."/>
            <person name="Labutti K."/>
            <person name="Salamov A."/>
            <person name="Andreopoulos B."/>
            <person name="Baker S."/>
            <person name="Barry K."/>
            <person name="Bills G."/>
            <person name="Bluhm B."/>
            <person name="Cannon C."/>
            <person name="Castanera R."/>
            <person name="Culley D."/>
            <person name="Daum C."/>
            <person name="Ezra D."/>
            <person name="Gonzalez J."/>
            <person name="Henrissat B."/>
            <person name="Kuo A."/>
            <person name="Liang C."/>
            <person name="Lipzen A."/>
            <person name="Lutzoni F."/>
            <person name="Magnuson J."/>
            <person name="Mondo S."/>
            <person name="Nolan M."/>
            <person name="Ohm R."/>
            <person name="Pangilinan J."/>
            <person name="Park H.-J."/>
            <person name="Ramirez L."/>
            <person name="Alfaro M."/>
            <person name="Sun H."/>
            <person name="Tritt A."/>
            <person name="Yoshinaga Y."/>
            <person name="Zwiers L.-H."/>
            <person name="Turgeon B."/>
            <person name="Goodwin S."/>
            <person name="Spatafora J."/>
            <person name="Crous P."/>
            <person name="Grigoriev I."/>
        </authorList>
    </citation>
    <scope>NUCLEOTIDE SEQUENCE</scope>
    <source>
        <strain evidence="2">CBS 119687</strain>
    </source>
</reference>
<dbReference type="OrthoDB" id="5055014at2759"/>
<organism evidence="2 3">
    <name type="scientific">Dothidotthia symphoricarpi CBS 119687</name>
    <dbReference type="NCBI Taxonomy" id="1392245"/>
    <lineage>
        <taxon>Eukaryota</taxon>
        <taxon>Fungi</taxon>
        <taxon>Dikarya</taxon>
        <taxon>Ascomycota</taxon>
        <taxon>Pezizomycotina</taxon>
        <taxon>Dothideomycetes</taxon>
        <taxon>Pleosporomycetidae</taxon>
        <taxon>Pleosporales</taxon>
        <taxon>Dothidotthiaceae</taxon>
        <taxon>Dothidotthia</taxon>
    </lineage>
</organism>
<evidence type="ECO:0000313" key="3">
    <source>
        <dbReference type="Proteomes" id="UP000799771"/>
    </source>
</evidence>
<dbReference type="GeneID" id="54411787"/>
<gene>
    <name evidence="2" type="ORF">P153DRAFT_394963</name>
</gene>
<keyword evidence="3" id="KW-1185">Reference proteome</keyword>
<dbReference type="AlphaFoldDB" id="A0A6A6AL91"/>
<protein>
    <submittedName>
        <fullName evidence="2">Uncharacterized protein</fullName>
    </submittedName>
</protein>
<sequence length="195" mass="22550">MAYFPPPDFQNKSDGTSAEAEDLRSPDPSSEEALDENPTTQDKPKAPKQLQYVRLSPLNARMFTWSNDPDDLSLDTYFNPLKPNLPDEYNIQGLLPVLREPKGAQRFLLRDARDRFYLFDEFEGELWWVKFRPGEETECLEEVWEKCMWILGEVSMCNVCSEAVFWDYNPADDVGKAGYYECGYAFSSMSHGERV</sequence>